<accession>A0AAP0HAX6</accession>
<evidence type="ECO:0000259" key="2">
    <source>
        <dbReference type="PROSITE" id="PS50858"/>
    </source>
</evidence>
<feature type="compositionally biased region" description="Acidic residues" evidence="1">
    <location>
        <begin position="397"/>
        <end position="416"/>
    </location>
</feature>
<reference evidence="3 4" key="1">
    <citation type="submission" date="2024-04" db="EMBL/GenBank/DDBJ databases">
        <title>The reference genome of an endangered Asteraceae, Deinandra increscens subsp. villosa, native to the Central Coast of California.</title>
        <authorList>
            <person name="Guilliams M."/>
            <person name="Hasenstab-Lehman K."/>
            <person name="Meyer R."/>
            <person name="Mcevoy S."/>
        </authorList>
    </citation>
    <scope>NUCLEOTIDE SEQUENCE [LARGE SCALE GENOMIC DNA]</scope>
    <source>
        <tissue evidence="3">Leaf</tissue>
    </source>
</reference>
<proteinExistence type="predicted"/>
<dbReference type="Pfam" id="PF03909">
    <property type="entry name" value="BSD"/>
    <property type="match status" value="1"/>
</dbReference>
<dbReference type="InterPro" id="IPR051494">
    <property type="entry name" value="BSD_domain-containing"/>
</dbReference>
<comment type="caution">
    <text evidence="3">The sequence shown here is derived from an EMBL/GenBank/DDBJ whole genome shotgun (WGS) entry which is preliminary data.</text>
</comment>
<dbReference type="SMART" id="SM00751">
    <property type="entry name" value="BSD"/>
    <property type="match status" value="1"/>
</dbReference>
<dbReference type="GO" id="GO:0005737">
    <property type="term" value="C:cytoplasm"/>
    <property type="evidence" value="ECO:0007669"/>
    <property type="project" value="TreeGrafter"/>
</dbReference>
<evidence type="ECO:0000256" key="1">
    <source>
        <dbReference type="SAM" id="MobiDB-lite"/>
    </source>
</evidence>
<evidence type="ECO:0000313" key="3">
    <source>
        <dbReference type="EMBL" id="KAK9076110.1"/>
    </source>
</evidence>
<feature type="domain" description="BSD" evidence="2">
    <location>
        <begin position="194"/>
        <end position="247"/>
    </location>
</feature>
<dbReference type="PROSITE" id="PS50858">
    <property type="entry name" value="BSD"/>
    <property type="match status" value="1"/>
</dbReference>
<feature type="region of interest" description="Disordered" evidence="1">
    <location>
        <begin position="266"/>
        <end position="300"/>
    </location>
</feature>
<feature type="compositionally biased region" description="Basic and acidic residues" evidence="1">
    <location>
        <begin position="284"/>
        <end position="294"/>
    </location>
</feature>
<dbReference type="AlphaFoldDB" id="A0AAP0HAX6"/>
<name>A0AAP0HAX6_9ASTR</name>
<dbReference type="InterPro" id="IPR005607">
    <property type="entry name" value="BSD_dom"/>
</dbReference>
<dbReference type="PANTHER" id="PTHR16019:SF25">
    <property type="entry name" value="BSD DOMAIN-CONTAINING PROTEIN 1-LIKE"/>
    <property type="match status" value="1"/>
</dbReference>
<feature type="region of interest" description="Disordered" evidence="1">
    <location>
        <begin position="1"/>
        <end position="39"/>
    </location>
</feature>
<feature type="region of interest" description="Disordered" evidence="1">
    <location>
        <begin position="314"/>
        <end position="416"/>
    </location>
</feature>
<dbReference type="Gene3D" id="1.10.3970.10">
    <property type="entry name" value="BSD domain"/>
    <property type="match status" value="1"/>
</dbReference>
<organism evidence="3 4">
    <name type="scientific">Deinandra increscens subsp. villosa</name>
    <dbReference type="NCBI Taxonomy" id="3103831"/>
    <lineage>
        <taxon>Eukaryota</taxon>
        <taxon>Viridiplantae</taxon>
        <taxon>Streptophyta</taxon>
        <taxon>Embryophyta</taxon>
        <taxon>Tracheophyta</taxon>
        <taxon>Spermatophyta</taxon>
        <taxon>Magnoliopsida</taxon>
        <taxon>eudicotyledons</taxon>
        <taxon>Gunneridae</taxon>
        <taxon>Pentapetalae</taxon>
        <taxon>asterids</taxon>
        <taxon>campanulids</taxon>
        <taxon>Asterales</taxon>
        <taxon>Asteraceae</taxon>
        <taxon>Asteroideae</taxon>
        <taxon>Heliantheae alliance</taxon>
        <taxon>Madieae</taxon>
        <taxon>Madiinae</taxon>
        <taxon>Deinandra</taxon>
    </lineage>
</organism>
<feature type="compositionally biased region" description="Polar residues" evidence="1">
    <location>
        <begin position="16"/>
        <end position="25"/>
    </location>
</feature>
<feature type="compositionally biased region" description="Acidic residues" evidence="1">
    <location>
        <begin position="266"/>
        <end position="283"/>
    </location>
</feature>
<dbReference type="PANTHER" id="PTHR16019">
    <property type="entry name" value="SYNAPSE-ASSOCIATED PROTEIN"/>
    <property type="match status" value="1"/>
</dbReference>
<evidence type="ECO:0000313" key="4">
    <source>
        <dbReference type="Proteomes" id="UP001408789"/>
    </source>
</evidence>
<feature type="compositionally biased region" description="Basic and acidic residues" evidence="1">
    <location>
        <begin position="331"/>
        <end position="347"/>
    </location>
</feature>
<gene>
    <name evidence="3" type="ORF">SSX86_004443</name>
</gene>
<dbReference type="SUPFAM" id="SSF140383">
    <property type="entry name" value="BSD domain-like"/>
    <property type="match status" value="1"/>
</dbReference>
<dbReference type="Proteomes" id="UP001408789">
    <property type="component" value="Unassembled WGS sequence"/>
</dbReference>
<feature type="compositionally biased region" description="Acidic residues" evidence="1">
    <location>
        <begin position="354"/>
        <end position="367"/>
    </location>
</feature>
<keyword evidence="4" id="KW-1185">Reference proteome</keyword>
<sequence>MNFFQSVFSDDPDPSTPKSEPQTPETLPENPTPSIPSITSAWTFGTSLMKTLASKSESVIDTYRRDLEEFSSGIKKETAVIREAAAKAVKDLPTSLEAGAGLAQESLESVGQAIDDLGSTVTEIIAQGKESILAVDYSDSDSDIPDANVRRISTSADFRSSKPYSRLDAQIRTIQSDMNTYLKDPEDVVEYNEWKLGFEFDAKLGEIDGIMNENDGVVGEIYREIVPSRVDENSFWVRYFYRVYKVKMAEEARVKLVKRAISGEEDEELSWDVDEDDYEENTESDLKVEEKDSVESSVEDEVLEKKNLEKLCLSETENEKQNESEVGNLEAKSDLKTASEGKTDKDSVSSQPSPEEDGWDEIEDIGSSDENKDKVVSHGSHGAADRAELLHKRLSVAEDEEDLTWDIEDDEETVNA</sequence>
<dbReference type="EMBL" id="JBCNJP010000007">
    <property type="protein sequence ID" value="KAK9076110.1"/>
    <property type="molecule type" value="Genomic_DNA"/>
</dbReference>
<protein>
    <recommendedName>
        <fullName evidence="2">BSD domain-containing protein</fullName>
    </recommendedName>
</protein>
<dbReference type="InterPro" id="IPR035925">
    <property type="entry name" value="BSD_dom_sf"/>
</dbReference>